<reference evidence="1 2" key="1">
    <citation type="submission" date="2018-11" db="EMBL/GenBank/DDBJ databases">
        <authorList>
            <consortium name="Pathogen Informatics"/>
        </authorList>
    </citation>
    <scope>NUCLEOTIDE SEQUENCE [LARGE SCALE GENOMIC DNA]</scope>
</reference>
<organism evidence="1 2">
    <name type="scientific">Gongylonema pulchrum</name>
    <dbReference type="NCBI Taxonomy" id="637853"/>
    <lineage>
        <taxon>Eukaryota</taxon>
        <taxon>Metazoa</taxon>
        <taxon>Ecdysozoa</taxon>
        <taxon>Nematoda</taxon>
        <taxon>Chromadorea</taxon>
        <taxon>Rhabditida</taxon>
        <taxon>Spirurina</taxon>
        <taxon>Spiruromorpha</taxon>
        <taxon>Spiruroidea</taxon>
        <taxon>Gongylonematidae</taxon>
        <taxon>Gongylonema</taxon>
    </lineage>
</organism>
<dbReference type="AlphaFoldDB" id="A0A3P7P4N3"/>
<protein>
    <submittedName>
        <fullName evidence="1">Uncharacterized protein</fullName>
    </submittedName>
</protein>
<keyword evidence="2" id="KW-1185">Reference proteome</keyword>
<gene>
    <name evidence="1" type="ORF">GPUH_LOCUS27126</name>
</gene>
<dbReference type="Proteomes" id="UP000271098">
    <property type="component" value="Unassembled WGS sequence"/>
</dbReference>
<dbReference type="OrthoDB" id="10262892at2759"/>
<dbReference type="EMBL" id="UYRT01119781">
    <property type="protein sequence ID" value="VDN49995.1"/>
    <property type="molecule type" value="Genomic_DNA"/>
</dbReference>
<evidence type="ECO:0000313" key="1">
    <source>
        <dbReference type="EMBL" id="VDN49995.1"/>
    </source>
</evidence>
<sequence>MRYLTGEVQYKLPVYFTSHQRIIATNVKPQPEYRIWGLTACILHIALLNLFPKFYKSEIEIAIPN</sequence>
<proteinExistence type="predicted"/>
<name>A0A3P7P4N3_9BILA</name>
<accession>A0A3P7P4N3</accession>
<evidence type="ECO:0000313" key="2">
    <source>
        <dbReference type="Proteomes" id="UP000271098"/>
    </source>
</evidence>